<name>A0AA48GNZ3_9BACT</name>
<evidence type="ECO:0000259" key="1">
    <source>
        <dbReference type="SMART" id="SM00953"/>
    </source>
</evidence>
<evidence type="ECO:0000313" key="3">
    <source>
        <dbReference type="Proteomes" id="UP001238179"/>
    </source>
</evidence>
<dbReference type="Proteomes" id="UP001238179">
    <property type="component" value="Chromosome"/>
</dbReference>
<evidence type="ECO:0000313" key="2">
    <source>
        <dbReference type="EMBL" id="BDU73015.1"/>
    </source>
</evidence>
<feature type="domain" description="RES" evidence="1">
    <location>
        <begin position="76"/>
        <end position="207"/>
    </location>
</feature>
<organism evidence="2 3">
    <name type="scientific">Mesoterricola silvestris</name>
    <dbReference type="NCBI Taxonomy" id="2927979"/>
    <lineage>
        <taxon>Bacteria</taxon>
        <taxon>Pseudomonadati</taxon>
        <taxon>Acidobacteriota</taxon>
        <taxon>Holophagae</taxon>
        <taxon>Holophagales</taxon>
        <taxon>Holophagaceae</taxon>
        <taxon>Mesoterricola</taxon>
    </lineage>
</organism>
<dbReference type="Pfam" id="PF08808">
    <property type="entry name" value="RES"/>
    <property type="match status" value="1"/>
</dbReference>
<accession>A0AA48GNZ3</accession>
<proteinExistence type="predicted"/>
<gene>
    <name evidence="2" type="ORF">METEAL_21890</name>
</gene>
<dbReference type="AlphaFoldDB" id="A0AA48GNZ3"/>
<dbReference type="KEGG" id="msil:METEAL_21890"/>
<reference evidence="3" key="1">
    <citation type="journal article" date="2023" name="Int. J. Syst. Evol. Microbiol.">
        <title>Mesoterricola silvestris gen. nov., sp. nov., Mesoterricola sediminis sp. nov., Geothrix oryzae sp. nov., Geothrix edaphica sp. nov., Geothrix rubra sp. nov., and Geothrix limicola sp. nov., six novel members of Acidobacteriota isolated from soils.</title>
        <authorList>
            <person name="Itoh H."/>
            <person name="Sugisawa Y."/>
            <person name="Mise K."/>
            <person name="Xu Z."/>
            <person name="Kuniyasu M."/>
            <person name="Ushijima N."/>
            <person name="Kawano K."/>
            <person name="Kobayashi E."/>
            <person name="Shiratori Y."/>
            <person name="Masuda Y."/>
            <person name="Senoo K."/>
        </authorList>
    </citation>
    <scope>NUCLEOTIDE SEQUENCE [LARGE SCALE GENOMIC DNA]</scope>
    <source>
        <strain evidence="3">W79</strain>
    </source>
</reference>
<dbReference type="EMBL" id="AP027080">
    <property type="protein sequence ID" value="BDU73015.1"/>
    <property type="molecule type" value="Genomic_DNA"/>
</dbReference>
<protein>
    <recommendedName>
        <fullName evidence="1">RES domain-containing protein</fullName>
    </recommendedName>
</protein>
<dbReference type="InterPro" id="IPR014914">
    <property type="entry name" value="RES_dom"/>
</dbReference>
<dbReference type="RefSeq" id="WP_316411659.1">
    <property type="nucleotide sequence ID" value="NZ_AP027080.1"/>
</dbReference>
<dbReference type="SMART" id="SM00953">
    <property type="entry name" value="RES"/>
    <property type="match status" value="1"/>
</dbReference>
<keyword evidence="3" id="KW-1185">Reference proteome</keyword>
<sequence length="231" mass="25680">MKRPEPVPICWPRAMRLVPARYRAEECFEAVRDPENPDSGALLARLSTLTAAAGQGDLDALDPSRVLFGPGAGWINASFITPRPGRFSTSRRGAFYLAGDLETSLAEVRHHLQLNYRREGITQPLDLDYRALTAHLEGRFPDIRSRLSARAPWSAIYAPDDWSAAQRFGAEMRDAGHAALVYASLRHPGGACAAVFDPNAVRACRHDTYLTFRWNGTAVAQVYEKRFLPFP</sequence>